<feature type="compositionally biased region" description="Low complexity" evidence="1">
    <location>
        <begin position="57"/>
        <end position="82"/>
    </location>
</feature>
<dbReference type="Proteomes" id="UP000580250">
    <property type="component" value="Unassembled WGS sequence"/>
</dbReference>
<feature type="compositionally biased region" description="Basic and acidic residues" evidence="1">
    <location>
        <begin position="40"/>
        <end position="51"/>
    </location>
</feature>
<name>A0A6V7TUA0_MELEN</name>
<organism evidence="2 3">
    <name type="scientific">Meloidogyne enterolobii</name>
    <name type="common">Root-knot nematode worm</name>
    <name type="synonym">Meloidogyne mayaguensis</name>
    <dbReference type="NCBI Taxonomy" id="390850"/>
    <lineage>
        <taxon>Eukaryota</taxon>
        <taxon>Metazoa</taxon>
        <taxon>Ecdysozoa</taxon>
        <taxon>Nematoda</taxon>
        <taxon>Chromadorea</taxon>
        <taxon>Rhabditida</taxon>
        <taxon>Tylenchina</taxon>
        <taxon>Tylenchomorpha</taxon>
        <taxon>Tylenchoidea</taxon>
        <taxon>Meloidogynidae</taxon>
        <taxon>Meloidogyninae</taxon>
        <taxon>Meloidogyne</taxon>
    </lineage>
</organism>
<comment type="caution">
    <text evidence="2">The sequence shown here is derived from an EMBL/GenBank/DDBJ whole genome shotgun (WGS) entry which is preliminary data.</text>
</comment>
<feature type="compositionally biased region" description="Low complexity" evidence="1">
    <location>
        <begin position="213"/>
        <end position="224"/>
    </location>
</feature>
<dbReference type="EMBL" id="CAJEWN010000010">
    <property type="protein sequence ID" value="CAD2131275.1"/>
    <property type="molecule type" value="Genomic_DNA"/>
</dbReference>
<protein>
    <submittedName>
        <fullName evidence="2">Uncharacterized protein</fullName>
    </submittedName>
</protein>
<evidence type="ECO:0000313" key="3">
    <source>
        <dbReference type="Proteomes" id="UP000580250"/>
    </source>
</evidence>
<dbReference type="AlphaFoldDB" id="A0A6V7TUA0"/>
<feature type="region of interest" description="Disordered" evidence="1">
    <location>
        <begin position="172"/>
        <end position="234"/>
    </location>
</feature>
<gene>
    <name evidence="2" type="ORF">MENT_LOCUS3263</name>
</gene>
<proteinExistence type="predicted"/>
<accession>A0A6V7TUA0</accession>
<feature type="compositionally biased region" description="Polar residues" evidence="1">
    <location>
        <begin position="83"/>
        <end position="123"/>
    </location>
</feature>
<feature type="region of interest" description="Disordered" evidence="1">
    <location>
        <begin position="40"/>
        <end position="123"/>
    </location>
</feature>
<evidence type="ECO:0000256" key="1">
    <source>
        <dbReference type="SAM" id="MobiDB-lite"/>
    </source>
</evidence>
<sequence>MKLRVAEFFFNCGQPWSGIESLRRRRNSAFPTFELKIKENEEKKGNNDDCNVKISENNSNSNQPPNNHSQKQQNQEESSNNEARTGNSPAIVQVVKTNNLENNNETGIQRPTPFRRNQTLTPTSCRNLSSKIASNVEKQKEALQAHKAKIHSSPLITRAASQQISNISRRQQLQNLPKSNKSSPVTKSKPVLTRQVSTASRPILIHSSGGGSTSNNNNNNTSSSLDKKTKAKWI</sequence>
<reference evidence="2 3" key="1">
    <citation type="submission" date="2020-08" db="EMBL/GenBank/DDBJ databases">
        <authorList>
            <person name="Koutsovoulos G."/>
            <person name="Danchin GJ E."/>
        </authorList>
    </citation>
    <scope>NUCLEOTIDE SEQUENCE [LARGE SCALE GENOMIC DNA]</scope>
</reference>
<evidence type="ECO:0000313" key="2">
    <source>
        <dbReference type="EMBL" id="CAD2131275.1"/>
    </source>
</evidence>
<feature type="compositionally biased region" description="Polar residues" evidence="1">
    <location>
        <begin position="175"/>
        <end position="186"/>
    </location>
</feature>